<name>A0A4Z2FE56_9TELE</name>
<reference evidence="1 2" key="1">
    <citation type="submission" date="2019-03" db="EMBL/GenBank/DDBJ databases">
        <title>First draft genome of Liparis tanakae, snailfish: a comprehensive survey of snailfish specific genes.</title>
        <authorList>
            <person name="Kim W."/>
            <person name="Song I."/>
            <person name="Jeong J.-H."/>
            <person name="Kim D."/>
            <person name="Kim S."/>
            <person name="Ryu S."/>
            <person name="Song J.Y."/>
            <person name="Lee S.K."/>
        </authorList>
    </citation>
    <scope>NUCLEOTIDE SEQUENCE [LARGE SCALE GENOMIC DNA]</scope>
    <source>
        <tissue evidence="1">Muscle</tissue>
    </source>
</reference>
<organism evidence="1 2">
    <name type="scientific">Liparis tanakae</name>
    <name type="common">Tanaka's snailfish</name>
    <dbReference type="NCBI Taxonomy" id="230148"/>
    <lineage>
        <taxon>Eukaryota</taxon>
        <taxon>Metazoa</taxon>
        <taxon>Chordata</taxon>
        <taxon>Craniata</taxon>
        <taxon>Vertebrata</taxon>
        <taxon>Euteleostomi</taxon>
        <taxon>Actinopterygii</taxon>
        <taxon>Neopterygii</taxon>
        <taxon>Teleostei</taxon>
        <taxon>Neoteleostei</taxon>
        <taxon>Acanthomorphata</taxon>
        <taxon>Eupercaria</taxon>
        <taxon>Perciformes</taxon>
        <taxon>Cottioidei</taxon>
        <taxon>Cottales</taxon>
        <taxon>Liparidae</taxon>
        <taxon>Liparis</taxon>
    </lineage>
</organism>
<dbReference type="AlphaFoldDB" id="A0A4Z2FE56"/>
<proteinExistence type="predicted"/>
<keyword evidence="2" id="KW-1185">Reference proteome</keyword>
<dbReference type="Proteomes" id="UP000314294">
    <property type="component" value="Unassembled WGS sequence"/>
</dbReference>
<sequence>MFYKDPGLEDKLRSMRSDSRCFRTSVAYSSRPCSAVMMSEATLPRSLMENERCISRVRMKVSRNTLLLMSCPNSFRAFSTFSWPFPDTWTAAGGRRAS</sequence>
<accession>A0A4Z2FE56</accession>
<evidence type="ECO:0000313" key="2">
    <source>
        <dbReference type="Proteomes" id="UP000314294"/>
    </source>
</evidence>
<protein>
    <submittedName>
        <fullName evidence="1">Uncharacterized protein</fullName>
    </submittedName>
</protein>
<comment type="caution">
    <text evidence="1">The sequence shown here is derived from an EMBL/GenBank/DDBJ whole genome shotgun (WGS) entry which is preliminary data.</text>
</comment>
<evidence type="ECO:0000313" key="1">
    <source>
        <dbReference type="EMBL" id="TNN39180.1"/>
    </source>
</evidence>
<dbReference type="EMBL" id="SRLO01001302">
    <property type="protein sequence ID" value="TNN39180.1"/>
    <property type="molecule type" value="Genomic_DNA"/>
</dbReference>
<gene>
    <name evidence="1" type="ORF">EYF80_050653</name>
</gene>